<dbReference type="Gene3D" id="3.40.1000.10">
    <property type="entry name" value="Mog1/PsbP, alpha/beta/alpha sandwich"/>
    <property type="match status" value="1"/>
</dbReference>
<dbReference type="AlphaFoldDB" id="A0A1E3PC58"/>
<dbReference type="EMBL" id="KV454208">
    <property type="protein sequence ID" value="ODQ62890.1"/>
    <property type="molecule type" value="Genomic_DNA"/>
</dbReference>
<dbReference type="PANTHER" id="PTHR15837">
    <property type="entry name" value="RAN GUANINE NUCLEOTIDE RELEASE FACTOR"/>
    <property type="match status" value="1"/>
</dbReference>
<sequence>MAVEFEKKELYGGAIVTKVPVGLIDASDLRQIPDTQEVFLNPSENTRDYTQLNKDDSIIVDLMERIDGDDTEAIREHFSEISALNDTSNSWKLVSIDDAPNKLNSKAYIGTGVEPALKWGRDESKGLDYKPTLVVVLGIIRLKKVDTDVLVTQNVLISDEDELKDLEKLQGAESSESEENRAAKRISLAKTVVKEAISNLTVEDWNLFG</sequence>
<keyword evidence="3" id="KW-0653">Protein transport</keyword>
<dbReference type="Proteomes" id="UP000094112">
    <property type="component" value="Unassembled WGS sequence"/>
</dbReference>
<evidence type="ECO:0000313" key="4">
    <source>
        <dbReference type="EMBL" id="ODQ62890.1"/>
    </source>
</evidence>
<protein>
    <recommendedName>
        <fullName evidence="6">Mog1p/PsbP-like protein</fullName>
    </recommendedName>
</protein>
<proteinExistence type="inferred from homology"/>
<dbReference type="GO" id="GO:0031267">
    <property type="term" value="F:small GTPase binding"/>
    <property type="evidence" value="ECO:0007669"/>
    <property type="project" value="TreeGrafter"/>
</dbReference>
<dbReference type="STRING" id="683960.A0A1E3PC58"/>
<dbReference type="RefSeq" id="XP_019042097.1">
    <property type="nucleotide sequence ID" value="XM_019183083.1"/>
</dbReference>
<comment type="similarity">
    <text evidence="1">Belongs to the MOG1 family.</text>
</comment>
<dbReference type="GeneID" id="30200329"/>
<keyword evidence="2" id="KW-0813">Transport</keyword>
<evidence type="ECO:0000256" key="2">
    <source>
        <dbReference type="ARBA" id="ARBA00022448"/>
    </source>
</evidence>
<dbReference type="Pfam" id="PF04603">
    <property type="entry name" value="Mog1"/>
    <property type="match status" value="1"/>
</dbReference>
<dbReference type="InterPro" id="IPR016123">
    <property type="entry name" value="Mog1/PsbP_a/b/a-sand"/>
</dbReference>
<dbReference type="GO" id="GO:0005634">
    <property type="term" value="C:nucleus"/>
    <property type="evidence" value="ECO:0007669"/>
    <property type="project" value="TreeGrafter"/>
</dbReference>
<gene>
    <name evidence="4" type="ORF">WICANDRAFT_60936</name>
</gene>
<evidence type="ECO:0008006" key="6">
    <source>
        <dbReference type="Google" id="ProtNLM"/>
    </source>
</evidence>
<dbReference type="SUPFAM" id="SSF55724">
    <property type="entry name" value="Mog1p/PsbP-like"/>
    <property type="match status" value="1"/>
</dbReference>
<evidence type="ECO:0000313" key="5">
    <source>
        <dbReference type="Proteomes" id="UP000094112"/>
    </source>
</evidence>
<reference evidence="4 5" key="1">
    <citation type="journal article" date="2016" name="Proc. Natl. Acad. Sci. U.S.A.">
        <title>Comparative genomics of biotechnologically important yeasts.</title>
        <authorList>
            <person name="Riley R."/>
            <person name="Haridas S."/>
            <person name="Wolfe K.H."/>
            <person name="Lopes M.R."/>
            <person name="Hittinger C.T."/>
            <person name="Goeker M."/>
            <person name="Salamov A.A."/>
            <person name="Wisecaver J.H."/>
            <person name="Long T.M."/>
            <person name="Calvey C.H."/>
            <person name="Aerts A.L."/>
            <person name="Barry K.W."/>
            <person name="Choi C."/>
            <person name="Clum A."/>
            <person name="Coughlan A.Y."/>
            <person name="Deshpande S."/>
            <person name="Douglass A.P."/>
            <person name="Hanson S.J."/>
            <person name="Klenk H.-P."/>
            <person name="LaButti K.M."/>
            <person name="Lapidus A."/>
            <person name="Lindquist E.A."/>
            <person name="Lipzen A.M."/>
            <person name="Meier-Kolthoff J.P."/>
            <person name="Ohm R.A."/>
            <person name="Otillar R.P."/>
            <person name="Pangilinan J.L."/>
            <person name="Peng Y."/>
            <person name="Rokas A."/>
            <person name="Rosa C.A."/>
            <person name="Scheuner C."/>
            <person name="Sibirny A.A."/>
            <person name="Slot J.C."/>
            <person name="Stielow J.B."/>
            <person name="Sun H."/>
            <person name="Kurtzman C.P."/>
            <person name="Blackwell M."/>
            <person name="Grigoriev I.V."/>
            <person name="Jeffries T.W."/>
        </authorList>
    </citation>
    <scope>NUCLEOTIDE SEQUENCE [LARGE SCALE GENOMIC DNA]</scope>
    <source>
        <strain evidence="5">ATCC 58044 / CBS 1984 / NCYC 433 / NRRL Y-366-8</strain>
    </source>
</reference>
<dbReference type="GO" id="GO:0005085">
    <property type="term" value="F:guanyl-nucleotide exchange factor activity"/>
    <property type="evidence" value="ECO:0007669"/>
    <property type="project" value="TreeGrafter"/>
</dbReference>
<dbReference type="GO" id="GO:0006606">
    <property type="term" value="P:protein import into nucleus"/>
    <property type="evidence" value="ECO:0007669"/>
    <property type="project" value="TreeGrafter"/>
</dbReference>
<organism evidence="4 5">
    <name type="scientific">Wickerhamomyces anomalus (strain ATCC 58044 / CBS 1984 / NCYC 433 / NRRL Y-366-8)</name>
    <name type="common">Yeast</name>
    <name type="synonym">Hansenula anomala</name>
    <dbReference type="NCBI Taxonomy" id="683960"/>
    <lineage>
        <taxon>Eukaryota</taxon>
        <taxon>Fungi</taxon>
        <taxon>Dikarya</taxon>
        <taxon>Ascomycota</taxon>
        <taxon>Saccharomycotina</taxon>
        <taxon>Saccharomycetes</taxon>
        <taxon>Phaffomycetales</taxon>
        <taxon>Wickerhamomycetaceae</taxon>
        <taxon>Wickerhamomyces</taxon>
    </lineage>
</organism>
<accession>A0A1E3PC58</accession>
<evidence type="ECO:0000256" key="1">
    <source>
        <dbReference type="ARBA" id="ARBA00010307"/>
    </source>
</evidence>
<dbReference type="InterPro" id="IPR007681">
    <property type="entry name" value="Mog1"/>
</dbReference>
<dbReference type="PANTHER" id="PTHR15837:SF0">
    <property type="entry name" value="RAN GUANINE NUCLEOTIDE RELEASE FACTOR"/>
    <property type="match status" value="1"/>
</dbReference>
<dbReference type="OrthoDB" id="10255285at2759"/>
<evidence type="ECO:0000256" key="3">
    <source>
        <dbReference type="ARBA" id="ARBA00022927"/>
    </source>
</evidence>
<keyword evidence="5" id="KW-1185">Reference proteome</keyword>
<name>A0A1E3PC58_WICAA</name>